<evidence type="ECO:0000259" key="2">
    <source>
        <dbReference type="Pfam" id="PF06172"/>
    </source>
</evidence>
<feature type="domain" description="DUF985" evidence="2">
    <location>
        <begin position="33"/>
        <end position="194"/>
    </location>
</feature>
<name>A0ABX0C9T4_9BIFI</name>
<feature type="region of interest" description="Disordered" evidence="1">
    <location>
        <begin position="135"/>
        <end position="155"/>
    </location>
</feature>
<evidence type="ECO:0000313" key="3">
    <source>
        <dbReference type="EMBL" id="NEH11894.1"/>
    </source>
</evidence>
<feature type="region of interest" description="Disordered" evidence="1">
    <location>
        <begin position="1"/>
        <end position="27"/>
    </location>
</feature>
<reference evidence="3 4" key="1">
    <citation type="submission" date="2019-10" db="EMBL/GenBank/DDBJ databases">
        <title>Bifidobacterium from non-human primates.</title>
        <authorList>
            <person name="Modesto M."/>
        </authorList>
    </citation>
    <scope>NUCLEOTIDE SEQUENCE [LARGE SCALE GENOMIC DNA]</scope>
    <source>
        <strain evidence="3 4">SMA1</strain>
    </source>
</reference>
<dbReference type="InterPro" id="IPR039935">
    <property type="entry name" value="YML079W-like"/>
</dbReference>
<dbReference type="InterPro" id="IPR011051">
    <property type="entry name" value="RmlC_Cupin_sf"/>
</dbReference>
<evidence type="ECO:0000256" key="1">
    <source>
        <dbReference type="SAM" id="MobiDB-lite"/>
    </source>
</evidence>
<dbReference type="Pfam" id="PF06172">
    <property type="entry name" value="Cupin_5"/>
    <property type="match status" value="1"/>
</dbReference>
<dbReference type="Proteomes" id="UP000475155">
    <property type="component" value="Unassembled WGS sequence"/>
</dbReference>
<dbReference type="PANTHER" id="PTHR33387">
    <property type="entry name" value="RMLC-LIKE JELLY ROLL FOLD PROTEIN"/>
    <property type="match status" value="1"/>
</dbReference>
<evidence type="ECO:0000313" key="4">
    <source>
        <dbReference type="Proteomes" id="UP000475155"/>
    </source>
</evidence>
<dbReference type="InterPro" id="IPR009327">
    <property type="entry name" value="Cupin_DUF985"/>
</dbReference>
<organism evidence="3 4">
    <name type="scientific">Bifidobacterium saimiriisciurei</name>
    <dbReference type="NCBI Taxonomy" id="2661627"/>
    <lineage>
        <taxon>Bacteria</taxon>
        <taxon>Bacillati</taxon>
        <taxon>Actinomycetota</taxon>
        <taxon>Actinomycetes</taxon>
        <taxon>Bifidobacteriales</taxon>
        <taxon>Bifidobacteriaceae</taxon>
        <taxon>Bifidobacterium</taxon>
    </lineage>
</organism>
<accession>A0ABX0C9T4</accession>
<proteinExistence type="predicted"/>
<dbReference type="EMBL" id="WHZU01000010">
    <property type="protein sequence ID" value="NEH11894.1"/>
    <property type="molecule type" value="Genomic_DNA"/>
</dbReference>
<feature type="compositionally biased region" description="Polar residues" evidence="1">
    <location>
        <begin position="1"/>
        <end position="19"/>
    </location>
</feature>
<dbReference type="InterPro" id="IPR014710">
    <property type="entry name" value="RmlC-like_jellyroll"/>
</dbReference>
<dbReference type="SUPFAM" id="SSF51182">
    <property type="entry name" value="RmlC-like cupins"/>
    <property type="match status" value="1"/>
</dbReference>
<comment type="caution">
    <text evidence="3">The sequence shown here is derived from an EMBL/GenBank/DDBJ whole genome shotgun (WGS) entry which is preliminary data.</text>
</comment>
<dbReference type="Gene3D" id="2.60.120.10">
    <property type="entry name" value="Jelly Rolls"/>
    <property type="match status" value="1"/>
</dbReference>
<dbReference type="CDD" id="cd06121">
    <property type="entry name" value="cupin_YML079wp"/>
    <property type="match status" value="1"/>
</dbReference>
<dbReference type="RefSeq" id="WP_163200260.1">
    <property type="nucleotide sequence ID" value="NZ_WHZU01000010.1"/>
</dbReference>
<gene>
    <name evidence="3" type="ORF">GFD18_07315</name>
</gene>
<sequence length="196" mass="20771">MSQANSDSINSSTRNNPTQPAHDIPPLSDYARSIIDRLGMEAHPEGGWYVRDWQSASLAPADFASATQPGTATTTGERPLASLIYFLLPKGDFSDWHQVDADELWLWHGPGQVTLELAGDGASPNPEASRRITLGAGLRTDSRSSSVAEPSDGPVTGHAIVPAGVWQRTIPSDGDALVSCVVSPGFTFAGFTLAQE</sequence>
<dbReference type="PANTHER" id="PTHR33387:SF3">
    <property type="entry name" value="DUF985 DOMAIN-CONTAINING PROTEIN"/>
    <property type="match status" value="1"/>
</dbReference>
<keyword evidence="4" id="KW-1185">Reference proteome</keyword>
<protein>
    <submittedName>
        <fullName evidence="3">Cupin domain-containing protein</fullName>
    </submittedName>
</protein>